<reference evidence="1 2" key="1">
    <citation type="submission" date="2019-03" db="EMBL/GenBank/DDBJ databases">
        <title>Genomic Encyclopedia of Type Strains, Phase IV (KMG-IV): sequencing the most valuable type-strain genomes for metagenomic binning, comparative biology and taxonomic classification.</title>
        <authorList>
            <person name="Goeker M."/>
        </authorList>
    </citation>
    <scope>NUCLEOTIDE SEQUENCE [LARGE SCALE GENOMIC DNA]</scope>
    <source>
        <strain evidence="1 2">DSM 22362</strain>
    </source>
</reference>
<keyword evidence="1" id="KW-0540">Nuclease</keyword>
<proteinExistence type="predicted"/>
<dbReference type="OrthoDB" id="795217at2"/>
<dbReference type="Gene3D" id="3.40.1440.10">
    <property type="entry name" value="GIY-YIG endonuclease"/>
    <property type="match status" value="1"/>
</dbReference>
<organism evidence="1 2">
    <name type="scientific">Sphingobacterium alimentarium</name>
    <dbReference type="NCBI Taxonomy" id="797292"/>
    <lineage>
        <taxon>Bacteria</taxon>
        <taxon>Pseudomonadati</taxon>
        <taxon>Bacteroidota</taxon>
        <taxon>Sphingobacteriia</taxon>
        <taxon>Sphingobacteriales</taxon>
        <taxon>Sphingobacteriaceae</taxon>
        <taxon>Sphingobacterium</taxon>
    </lineage>
</organism>
<sequence>MPKHIVYITTDANRVYLEAGYCQDIALKLFELQNASSSFMLRGPKFSRIVHTEEFDSYEAADRRKNELNAYTRMQKEKLIRRYNPNWLGIYNIEPAIIKKAAVYA</sequence>
<gene>
    <name evidence="1" type="ORF">EDC17_100315</name>
</gene>
<accession>A0A4R3VZ86</accession>
<comment type="caution">
    <text evidence="1">The sequence shown here is derived from an EMBL/GenBank/DDBJ whole genome shotgun (WGS) entry which is preliminary data.</text>
</comment>
<dbReference type="RefSeq" id="WP_132776325.1">
    <property type="nucleotide sequence ID" value="NZ_SMBZ01000003.1"/>
</dbReference>
<keyword evidence="2" id="KW-1185">Reference proteome</keyword>
<name>A0A4R3VZ86_9SPHI</name>
<evidence type="ECO:0000313" key="1">
    <source>
        <dbReference type="EMBL" id="TCV19916.1"/>
    </source>
</evidence>
<evidence type="ECO:0000313" key="2">
    <source>
        <dbReference type="Proteomes" id="UP000295197"/>
    </source>
</evidence>
<dbReference type="InterPro" id="IPR035901">
    <property type="entry name" value="GIY-YIG_endonuc_sf"/>
</dbReference>
<dbReference type="EMBL" id="SMBZ01000003">
    <property type="protein sequence ID" value="TCV19916.1"/>
    <property type="molecule type" value="Genomic_DNA"/>
</dbReference>
<keyword evidence="1" id="KW-0255">Endonuclease</keyword>
<dbReference type="Proteomes" id="UP000295197">
    <property type="component" value="Unassembled WGS sequence"/>
</dbReference>
<dbReference type="AlphaFoldDB" id="A0A4R3VZ86"/>
<keyword evidence="1" id="KW-0378">Hydrolase</keyword>
<protein>
    <submittedName>
        <fullName evidence="1">Putative endonuclease</fullName>
    </submittedName>
</protein>
<dbReference type="GO" id="GO:0004519">
    <property type="term" value="F:endonuclease activity"/>
    <property type="evidence" value="ECO:0007669"/>
    <property type="project" value="UniProtKB-KW"/>
</dbReference>